<proteinExistence type="inferred from homology"/>
<feature type="transmembrane region" description="Helical" evidence="7">
    <location>
        <begin position="141"/>
        <end position="166"/>
    </location>
</feature>
<organism evidence="9 10">
    <name type="scientific">Pedobacter lusitanus</name>
    <dbReference type="NCBI Taxonomy" id="1503925"/>
    <lineage>
        <taxon>Bacteria</taxon>
        <taxon>Pseudomonadati</taxon>
        <taxon>Bacteroidota</taxon>
        <taxon>Sphingobacteriia</taxon>
        <taxon>Sphingobacteriales</taxon>
        <taxon>Sphingobacteriaceae</taxon>
        <taxon>Pedobacter</taxon>
    </lineage>
</organism>
<keyword evidence="3 7" id="KW-0812">Transmembrane</keyword>
<evidence type="ECO:0000313" key="10">
    <source>
        <dbReference type="Proteomes" id="UP000032049"/>
    </source>
</evidence>
<keyword evidence="2" id="KW-1003">Cell membrane</keyword>
<dbReference type="GO" id="GO:0005886">
    <property type="term" value="C:plasma membrane"/>
    <property type="evidence" value="ECO:0007669"/>
    <property type="project" value="UniProtKB-SubCell"/>
</dbReference>
<evidence type="ECO:0000256" key="4">
    <source>
        <dbReference type="ARBA" id="ARBA00022989"/>
    </source>
</evidence>
<keyword evidence="10" id="KW-1185">Reference proteome</keyword>
<dbReference type="OrthoDB" id="4045at2"/>
<evidence type="ECO:0000259" key="8">
    <source>
        <dbReference type="Pfam" id="PF01618"/>
    </source>
</evidence>
<dbReference type="Proteomes" id="UP000032049">
    <property type="component" value="Unassembled WGS sequence"/>
</dbReference>
<dbReference type="PANTHER" id="PTHR30625:SF17">
    <property type="entry name" value="TOLQ-RELATED"/>
    <property type="match status" value="1"/>
</dbReference>
<evidence type="ECO:0000256" key="2">
    <source>
        <dbReference type="ARBA" id="ARBA00022475"/>
    </source>
</evidence>
<feature type="domain" description="MotA/TolQ/ExbB proton channel" evidence="8">
    <location>
        <begin position="100"/>
        <end position="221"/>
    </location>
</feature>
<evidence type="ECO:0000256" key="1">
    <source>
        <dbReference type="ARBA" id="ARBA00004651"/>
    </source>
</evidence>
<keyword evidence="6" id="KW-0653">Protein transport</keyword>
<dbReference type="EMBL" id="JXRA01000069">
    <property type="protein sequence ID" value="KIO76212.1"/>
    <property type="molecule type" value="Genomic_DNA"/>
</dbReference>
<comment type="caution">
    <text evidence="9">The sequence shown here is derived from an EMBL/GenBank/DDBJ whole genome shotgun (WGS) entry which is preliminary data.</text>
</comment>
<dbReference type="STRING" id="1503925.TH53_16250"/>
<dbReference type="RefSeq" id="WP_041883411.1">
    <property type="nucleotide sequence ID" value="NZ_CP157278.1"/>
</dbReference>
<reference evidence="9 10" key="1">
    <citation type="submission" date="2015-01" db="EMBL/GenBank/DDBJ databases">
        <title>Draft genome sequence of Pedobacter sp. NL19 isolated from sludge of an effluent treatment pond in an abandoned uranium mine.</title>
        <authorList>
            <person name="Santos T."/>
            <person name="Caetano T."/>
            <person name="Covas C."/>
            <person name="Cruz A."/>
            <person name="Mendo S."/>
        </authorList>
    </citation>
    <scope>NUCLEOTIDE SEQUENCE [LARGE SCALE GENOMIC DNA]</scope>
    <source>
        <strain evidence="9 10">NL19</strain>
    </source>
</reference>
<evidence type="ECO:0000256" key="3">
    <source>
        <dbReference type="ARBA" id="ARBA00022692"/>
    </source>
</evidence>
<keyword evidence="4 7" id="KW-1133">Transmembrane helix</keyword>
<sequence>MITLLQVATDTVHQLTDSANLAKQAVTAAPPELHFFDLLMKGGWVMLPLAFLAFAGLVIFVERYLTIRKSSKTESNLMLQIKQYIHEGRLENAIALCRNTNSPLGRMLEKGLKRIGRPIKDIEAAIENVGKLEVSKLEKNISILGIIAGIAPMLGFVGTIVGVITIFHDVSVKGAIEIGTISGGLYTKMITSATGLIVGIIAYVLYHILNAMVERIILRMETDALEFIDLLEEPGK</sequence>
<dbReference type="GO" id="GO:0017038">
    <property type="term" value="P:protein import"/>
    <property type="evidence" value="ECO:0007669"/>
    <property type="project" value="TreeGrafter"/>
</dbReference>
<keyword evidence="5 7" id="KW-0472">Membrane</keyword>
<dbReference type="AlphaFoldDB" id="A0A0D0GG08"/>
<dbReference type="Pfam" id="PF01618">
    <property type="entry name" value="MotA_ExbB"/>
    <property type="match status" value="1"/>
</dbReference>
<dbReference type="PANTHER" id="PTHR30625">
    <property type="entry name" value="PROTEIN TOLQ"/>
    <property type="match status" value="1"/>
</dbReference>
<evidence type="ECO:0000256" key="7">
    <source>
        <dbReference type="SAM" id="Phobius"/>
    </source>
</evidence>
<name>A0A0D0GG08_9SPHI</name>
<evidence type="ECO:0000313" key="9">
    <source>
        <dbReference type="EMBL" id="KIO76212.1"/>
    </source>
</evidence>
<dbReference type="InterPro" id="IPR002898">
    <property type="entry name" value="MotA_ExbB_proton_chnl"/>
</dbReference>
<comment type="similarity">
    <text evidence="6">Belongs to the exbB/tolQ family.</text>
</comment>
<keyword evidence="6" id="KW-0813">Transport</keyword>
<feature type="transmembrane region" description="Helical" evidence="7">
    <location>
        <begin position="186"/>
        <end position="209"/>
    </location>
</feature>
<dbReference type="InterPro" id="IPR050790">
    <property type="entry name" value="ExbB/TolQ_transport"/>
</dbReference>
<accession>A0A0D0GG08</accession>
<comment type="subcellular location">
    <subcellularLocation>
        <location evidence="1">Cell membrane</location>
        <topology evidence="1">Multi-pass membrane protein</topology>
    </subcellularLocation>
    <subcellularLocation>
        <location evidence="6">Membrane</location>
        <topology evidence="6">Multi-pass membrane protein</topology>
    </subcellularLocation>
</comment>
<feature type="transmembrane region" description="Helical" evidence="7">
    <location>
        <begin position="43"/>
        <end position="61"/>
    </location>
</feature>
<protein>
    <submittedName>
        <fullName evidence="9">Biopolymer transporter ExbB</fullName>
    </submittedName>
</protein>
<evidence type="ECO:0000256" key="6">
    <source>
        <dbReference type="RuleBase" id="RU004057"/>
    </source>
</evidence>
<gene>
    <name evidence="9" type="ORF">TH53_16250</name>
</gene>
<evidence type="ECO:0000256" key="5">
    <source>
        <dbReference type="ARBA" id="ARBA00023136"/>
    </source>
</evidence>